<keyword evidence="3" id="KW-1185">Reference proteome</keyword>
<organism evidence="2 3">
    <name type="scientific">Salinimonas sediminis</name>
    <dbReference type="NCBI Taxonomy" id="2303538"/>
    <lineage>
        <taxon>Bacteria</taxon>
        <taxon>Pseudomonadati</taxon>
        <taxon>Pseudomonadota</taxon>
        <taxon>Gammaproteobacteria</taxon>
        <taxon>Alteromonadales</taxon>
        <taxon>Alteromonadaceae</taxon>
        <taxon>Alteromonas/Salinimonas group</taxon>
        <taxon>Salinimonas</taxon>
    </lineage>
</organism>
<evidence type="ECO:0000313" key="3">
    <source>
        <dbReference type="Proteomes" id="UP000262073"/>
    </source>
</evidence>
<evidence type="ECO:0000256" key="1">
    <source>
        <dbReference type="SAM" id="MobiDB-lite"/>
    </source>
</evidence>
<reference evidence="2 3" key="1">
    <citation type="submission" date="2018-08" db="EMBL/GenBank/DDBJ databases">
        <title>Salinimonas sediminis sp. nov., a piezophilic bacterium isolated from a deep-sea sediment sample from the New Britain Trench.</title>
        <authorList>
            <person name="Cao J."/>
        </authorList>
    </citation>
    <scope>NUCLEOTIDE SEQUENCE [LARGE SCALE GENOMIC DNA]</scope>
    <source>
        <strain evidence="2 3">N102</strain>
    </source>
</reference>
<name>A0A346NMQ2_9ALTE</name>
<protein>
    <submittedName>
        <fullName evidence="2">Uncharacterized protein</fullName>
    </submittedName>
</protein>
<dbReference type="RefSeq" id="WP_117316962.1">
    <property type="nucleotide sequence ID" value="NZ_CP031769.1"/>
</dbReference>
<gene>
    <name evidence="2" type="ORF">D0Y50_10865</name>
</gene>
<sequence length="70" mass="7569">MSAIELLAKLASDVTLSSQELTPEQRESIAAVKAKAAQINAIMAIVEPTDPNEPGRQPDDDTPQKDPKFH</sequence>
<feature type="compositionally biased region" description="Basic and acidic residues" evidence="1">
    <location>
        <begin position="56"/>
        <end position="70"/>
    </location>
</feature>
<dbReference type="KEGG" id="salm:D0Y50_10865"/>
<proteinExistence type="predicted"/>
<dbReference type="AlphaFoldDB" id="A0A346NMQ2"/>
<feature type="region of interest" description="Disordered" evidence="1">
    <location>
        <begin position="46"/>
        <end position="70"/>
    </location>
</feature>
<dbReference type="Proteomes" id="UP000262073">
    <property type="component" value="Chromosome"/>
</dbReference>
<dbReference type="EMBL" id="CP031769">
    <property type="protein sequence ID" value="AXR06809.1"/>
    <property type="molecule type" value="Genomic_DNA"/>
</dbReference>
<accession>A0A346NMQ2</accession>
<evidence type="ECO:0000313" key="2">
    <source>
        <dbReference type="EMBL" id="AXR06809.1"/>
    </source>
</evidence>